<keyword evidence="1" id="KW-0732">Signal</keyword>
<proteinExistence type="predicted"/>
<dbReference type="PROSITE" id="PS51257">
    <property type="entry name" value="PROKAR_LIPOPROTEIN"/>
    <property type="match status" value="1"/>
</dbReference>
<dbReference type="AlphaFoldDB" id="A0AA38KX12"/>
<comment type="caution">
    <text evidence="2">The sequence shown here is derived from an EMBL/GenBank/DDBJ whole genome shotgun (WGS) entry which is preliminary data.</text>
</comment>
<reference evidence="2" key="1">
    <citation type="submission" date="2022-08" db="EMBL/GenBank/DDBJ databases">
        <authorList>
            <consortium name="DOE Joint Genome Institute"/>
            <person name="Min B."/>
            <person name="Riley R."/>
            <person name="Sierra-Patev S."/>
            <person name="Naranjo-Ortiz M."/>
            <person name="Looney B."/>
            <person name="Konkel Z."/>
            <person name="Slot J.C."/>
            <person name="Sakamoto Y."/>
            <person name="Steenwyk J.L."/>
            <person name="Rokas A."/>
            <person name="Carro J."/>
            <person name="Camarero S."/>
            <person name="Ferreira P."/>
            <person name="Molpeceres G."/>
            <person name="Ruiz-Duenas F.J."/>
            <person name="Serrano A."/>
            <person name="Henrissat B."/>
            <person name="Drula E."/>
            <person name="Hughes K.W."/>
            <person name="Mata J.L."/>
            <person name="Ishikawa N.K."/>
            <person name="Vargas-Isla R."/>
            <person name="Ushijima S."/>
            <person name="Smith C.A."/>
            <person name="Ahrendt S."/>
            <person name="Andreopoulos W."/>
            <person name="He G."/>
            <person name="Labutti K."/>
            <person name="Lipzen A."/>
            <person name="Ng V."/>
            <person name="Sandor L."/>
            <person name="Barry K."/>
            <person name="Martinez A.T."/>
            <person name="Xiao Y."/>
            <person name="Gibbons J.G."/>
            <person name="Terashima K."/>
            <person name="Hibbett D.S."/>
            <person name="Grigoriev I.V."/>
        </authorList>
    </citation>
    <scope>NUCLEOTIDE SEQUENCE</scope>
    <source>
        <strain evidence="2">TFB10291</strain>
    </source>
</reference>
<name>A0AA38KX12_9AGAR</name>
<accession>A0AA38KX12</accession>
<gene>
    <name evidence="2" type="ORF">GGU10DRAFT_433514</name>
</gene>
<organism evidence="2 3">
    <name type="scientific">Lentinula aff. detonsa</name>
    <dbReference type="NCBI Taxonomy" id="2804958"/>
    <lineage>
        <taxon>Eukaryota</taxon>
        <taxon>Fungi</taxon>
        <taxon>Dikarya</taxon>
        <taxon>Basidiomycota</taxon>
        <taxon>Agaricomycotina</taxon>
        <taxon>Agaricomycetes</taxon>
        <taxon>Agaricomycetidae</taxon>
        <taxon>Agaricales</taxon>
        <taxon>Marasmiineae</taxon>
        <taxon>Omphalotaceae</taxon>
        <taxon>Lentinula</taxon>
    </lineage>
</organism>
<evidence type="ECO:0000313" key="3">
    <source>
        <dbReference type="Proteomes" id="UP001163798"/>
    </source>
</evidence>
<feature type="signal peptide" evidence="1">
    <location>
        <begin position="1"/>
        <end position="20"/>
    </location>
</feature>
<dbReference type="Proteomes" id="UP001163798">
    <property type="component" value="Unassembled WGS sequence"/>
</dbReference>
<evidence type="ECO:0000313" key="2">
    <source>
        <dbReference type="EMBL" id="KAJ3786852.1"/>
    </source>
</evidence>
<sequence>MILSLRSLCAAFLLWTSCSGIAMPVGVQDQDKSEGKSVKLDVSLVRKLNGLTLDYRTPFESKSDHSVFESTGSPSVRSHEQWFIQIGLSSQWQAISSPDGLLKVVRTKQSRVQQKRLVIGEVYFKSNEDRKRILDGLVEIKPGGKFEYTKQIIERLRSARVWTELGGYKEFESMYEQVEVPI</sequence>
<evidence type="ECO:0000256" key="1">
    <source>
        <dbReference type="SAM" id="SignalP"/>
    </source>
</evidence>
<feature type="chain" id="PRO_5041357378" evidence="1">
    <location>
        <begin position="21"/>
        <end position="182"/>
    </location>
</feature>
<keyword evidence="3" id="KW-1185">Reference proteome</keyword>
<protein>
    <submittedName>
        <fullName evidence="2">Uncharacterized protein</fullName>
    </submittedName>
</protein>
<dbReference type="EMBL" id="MU793304">
    <property type="protein sequence ID" value="KAJ3786852.1"/>
    <property type="molecule type" value="Genomic_DNA"/>
</dbReference>